<dbReference type="PANTHER" id="PTHR39183">
    <property type="entry name" value="SPORE COAT PROTEIN F-LIKE PROTEIN YHCQ"/>
    <property type="match status" value="1"/>
</dbReference>
<keyword evidence="1" id="KW-0749">Sporulation</keyword>
<comment type="subcellular location">
    <subcellularLocation>
        <location evidence="2">Spore coat</location>
    </subcellularLocation>
</comment>
<dbReference type="EMBL" id="AP023368">
    <property type="protein sequence ID" value="BCJ99599.1"/>
    <property type="molecule type" value="Genomic_DNA"/>
</dbReference>
<keyword evidence="4" id="KW-0946">Virion</keyword>
<reference evidence="4 5" key="1">
    <citation type="submission" date="2020-08" db="EMBL/GenBank/DDBJ databases">
        <title>Draft genome sequencing of an Anaerocolumna strain isolated from anoxic soil subjected to BSD treatment.</title>
        <authorList>
            <person name="Uek A."/>
            <person name="Tonouchi A."/>
        </authorList>
    </citation>
    <scope>NUCLEOTIDE SEQUENCE [LARGE SCALE GENOMIC DNA]</scope>
    <source>
        <strain evidence="4 5">CTTW</strain>
    </source>
</reference>
<evidence type="ECO:0000256" key="1">
    <source>
        <dbReference type="ARBA" id="ARBA00022969"/>
    </source>
</evidence>
<evidence type="ECO:0000313" key="4">
    <source>
        <dbReference type="EMBL" id="BCJ99599.1"/>
    </source>
</evidence>
<dbReference type="PANTHER" id="PTHR39183:SF1">
    <property type="entry name" value="SPORE COAT PROTEIN F-LIKE PROTEIN YHCQ"/>
    <property type="match status" value="1"/>
</dbReference>
<gene>
    <name evidence="4" type="ORF">bsdcttw_26400</name>
</gene>
<dbReference type="Gene3D" id="1.20.1260.10">
    <property type="match status" value="1"/>
</dbReference>
<dbReference type="InterPro" id="IPR012347">
    <property type="entry name" value="Ferritin-like"/>
</dbReference>
<dbReference type="GO" id="GO:0030435">
    <property type="term" value="P:sporulation resulting in formation of a cellular spore"/>
    <property type="evidence" value="ECO:0007669"/>
    <property type="project" value="UniProtKB-KW"/>
</dbReference>
<reference evidence="4 5" key="2">
    <citation type="submission" date="2020-08" db="EMBL/GenBank/DDBJ databases">
        <authorList>
            <person name="Ueki A."/>
            <person name="Tonouchi A."/>
        </authorList>
    </citation>
    <scope>NUCLEOTIDE SEQUENCE [LARGE SCALE GENOMIC DNA]</scope>
    <source>
        <strain evidence="4 5">CTTW</strain>
    </source>
</reference>
<dbReference type="AlphaFoldDB" id="A0A7I8DMJ9"/>
<proteinExistence type="inferred from homology"/>
<evidence type="ECO:0000256" key="3">
    <source>
        <dbReference type="ARBA" id="ARBA00024344"/>
    </source>
</evidence>
<dbReference type="Proteomes" id="UP000515703">
    <property type="component" value="Chromosome"/>
</dbReference>
<accession>A0A7I8DMJ9</accession>
<evidence type="ECO:0000313" key="5">
    <source>
        <dbReference type="Proteomes" id="UP000515703"/>
    </source>
</evidence>
<dbReference type="KEGG" id="acht:bsdcttw_26400"/>
<name>A0A7I8DMJ9_9FIRM</name>
<dbReference type="Pfam" id="PF07875">
    <property type="entry name" value="Coat_F"/>
    <property type="match status" value="1"/>
</dbReference>
<keyword evidence="4" id="KW-0167">Capsid protein</keyword>
<keyword evidence="5" id="KW-1185">Reference proteome</keyword>
<evidence type="ECO:0000256" key="2">
    <source>
        <dbReference type="ARBA" id="ARBA00024325"/>
    </source>
</evidence>
<organism evidence="4 5">
    <name type="scientific">Anaerocolumna chitinilytica</name>
    <dbReference type="NCBI Taxonomy" id="1727145"/>
    <lineage>
        <taxon>Bacteria</taxon>
        <taxon>Bacillati</taxon>
        <taxon>Bacillota</taxon>
        <taxon>Clostridia</taxon>
        <taxon>Lachnospirales</taxon>
        <taxon>Lachnospiraceae</taxon>
        <taxon>Anaerocolumna</taxon>
    </lineage>
</organism>
<protein>
    <submittedName>
        <fullName evidence="4">Spore coat protein</fullName>
    </submittedName>
</protein>
<dbReference type="InterPro" id="IPR012851">
    <property type="entry name" value="Spore_coat_CotF-like"/>
</dbReference>
<dbReference type="RefSeq" id="WP_185255351.1">
    <property type="nucleotide sequence ID" value="NZ_AP023368.1"/>
</dbReference>
<sequence>MNSIIEKLTGTDKLSDQVIATDFLLSSKSGIQEYAVAITETTSPELRVTLINQLNDMINTHEVISDYMMSKGYYHAYNLEEQYKVDMKATDTALNLKEFMS</sequence>
<comment type="similarity">
    <text evidence="3">Belongs to the CotF family.</text>
</comment>